<dbReference type="Proteomes" id="UP000179935">
    <property type="component" value="Unassembled WGS sequence"/>
</dbReference>
<gene>
    <name evidence="2" type="ORF">BIV24_19040</name>
</gene>
<dbReference type="Pfam" id="PF13577">
    <property type="entry name" value="SnoaL_4"/>
    <property type="match status" value="1"/>
</dbReference>
<protein>
    <recommendedName>
        <fullName evidence="1">SnoaL-like domain-containing protein</fullName>
    </recommendedName>
</protein>
<dbReference type="EMBL" id="MLYP01000049">
    <property type="protein sequence ID" value="OIJ89722.1"/>
    <property type="molecule type" value="Genomic_DNA"/>
</dbReference>
<feature type="domain" description="SnoaL-like" evidence="1">
    <location>
        <begin position="22"/>
        <end position="146"/>
    </location>
</feature>
<reference evidence="2 3" key="1">
    <citation type="submission" date="2016-10" db="EMBL/GenBank/DDBJ databases">
        <title>Genome sequence of Streptomyces sp. MUSC 93.</title>
        <authorList>
            <person name="Lee L.-H."/>
            <person name="Ser H.-L."/>
            <person name="Law J.W.-F."/>
        </authorList>
    </citation>
    <scope>NUCLEOTIDE SEQUENCE [LARGE SCALE GENOMIC DNA]</scope>
    <source>
        <strain evidence="2 3">MUSC 93</strain>
    </source>
</reference>
<organism evidence="2 3">
    <name type="scientific">Streptomyces colonosanans</name>
    <dbReference type="NCBI Taxonomy" id="1428652"/>
    <lineage>
        <taxon>Bacteria</taxon>
        <taxon>Bacillati</taxon>
        <taxon>Actinomycetota</taxon>
        <taxon>Actinomycetes</taxon>
        <taxon>Kitasatosporales</taxon>
        <taxon>Streptomycetaceae</taxon>
        <taxon>Streptomyces</taxon>
    </lineage>
</organism>
<evidence type="ECO:0000313" key="3">
    <source>
        <dbReference type="Proteomes" id="UP000179935"/>
    </source>
</evidence>
<sequence length="151" mass="17158">MTSETDPGTAPATQVTAVDTLYAQVQQFYAHQMQLLDSFDAERWADTFTEDAVFDLPALERPVRGRAELAAAVRRTKERQERNREQQRHWVGMLQVQPQPDGTLGTRYYALIYVTPDGGASTVMRMCVIEDVLVPYLGEWRACSRRVTFDG</sequence>
<dbReference type="CDD" id="cd00531">
    <property type="entry name" value="NTF2_like"/>
    <property type="match status" value="1"/>
</dbReference>
<keyword evidence="3" id="KW-1185">Reference proteome</keyword>
<comment type="caution">
    <text evidence="2">The sequence shown here is derived from an EMBL/GenBank/DDBJ whole genome shotgun (WGS) entry which is preliminary data.</text>
</comment>
<dbReference type="InterPro" id="IPR032710">
    <property type="entry name" value="NTF2-like_dom_sf"/>
</dbReference>
<evidence type="ECO:0000313" key="2">
    <source>
        <dbReference type="EMBL" id="OIJ89722.1"/>
    </source>
</evidence>
<dbReference type="RefSeq" id="WP_071367555.1">
    <property type="nucleotide sequence ID" value="NZ_MLYP01000049.1"/>
</dbReference>
<accession>A0A1S2P842</accession>
<evidence type="ECO:0000259" key="1">
    <source>
        <dbReference type="Pfam" id="PF13577"/>
    </source>
</evidence>
<dbReference type="AlphaFoldDB" id="A0A1S2P842"/>
<dbReference type="OrthoDB" id="9130903at2"/>
<dbReference type="Gene3D" id="3.10.450.50">
    <property type="match status" value="1"/>
</dbReference>
<name>A0A1S2P842_9ACTN</name>
<dbReference type="SUPFAM" id="SSF54427">
    <property type="entry name" value="NTF2-like"/>
    <property type="match status" value="1"/>
</dbReference>
<proteinExistence type="predicted"/>
<dbReference type="STRING" id="1428652.BIV24_19040"/>
<dbReference type="InterPro" id="IPR037401">
    <property type="entry name" value="SnoaL-like"/>
</dbReference>